<name>A0AAV9JHS7_9PEZI</name>
<dbReference type="AlphaFoldDB" id="A0AAV9JHS7"/>
<organism evidence="1 2">
    <name type="scientific">Oleoguttula mirabilis</name>
    <dbReference type="NCBI Taxonomy" id="1507867"/>
    <lineage>
        <taxon>Eukaryota</taxon>
        <taxon>Fungi</taxon>
        <taxon>Dikarya</taxon>
        <taxon>Ascomycota</taxon>
        <taxon>Pezizomycotina</taxon>
        <taxon>Dothideomycetes</taxon>
        <taxon>Dothideomycetidae</taxon>
        <taxon>Mycosphaerellales</taxon>
        <taxon>Teratosphaeriaceae</taxon>
        <taxon>Oleoguttula</taxon>
    </lineage>
</organism>
<evidence type="ECO:0000313" key="2">
    <source>
        <dbReference type="Proteomes" id="UP001324427"/>
    </source>
</evidence>
<evidence type="ECO:0000313" key="1">
    <source>
        <dbReference type="EMBL" id="KAK4544444.1"/>
    </source>
</evidence>
<sequence>MADELLVVANTTTTGLASATRCSSTQTIASAALGTLVTLPPELRLLVFSHVVTADFRQLISFEGPHDALDSRQRSSAHHLSVLYASRALRQEAVESLMSDRVCKITIGLSISTTNFPLRDYLLQPGRQSEAVIFPTFTACKSLEIIVEIPYPRTAVDIATVRRNVRRVVALLNASGYALPRLHASLGGEHHESEMYTYNDYSMLLGPLSRLDNVRRGCVLCCSSPLTPGFVDPKCLQQCNLIEAAVTGDTEQRQKLLQQQCLFDIKLPLALYQDKEDLVIRFGSSKPQGHIGFDHAFNISQALQLLKAVTVGRPMLPWADDLDSTLTSKGGRASLQRSTVEGILGPYAVHEFLRWAAGHQTASNPYWQ</sequence>
<gene>
    <name evidence="1" type="ORF">LTR36_004335</name>
</gene>
<keyword evidence="2" id="KW-1185">Reference proteome</keyword>
<protein>
    <submittedName>
        <fullName evidence="1">Uncharacterized protein</fullName>
    </submittedName>
</protein>
<dbReference type="EMBL" id="JAVFHQ010000025">
    <property type="protein sequence ID" value="KAK4544444.1"/>
    <property type="molecule type" value="Genomic_DNA"/>
</dbReference>
<dbReference type="Proteomes" id="UP001324427">
    <property type="component" value="Unassembled WGS sequence"/>
</dbReference>
<comment type="caution">
    <text evidence="1">The sequence shown here is derived from an EMBL/GenBank/DDBJ whole genome shotgun (WGS) entry which is preliminary data.</text>
</comment>
<proteinExistence type="predicted"/>
<accession>A0AAV9JHS7</accession>
<reference evidence="1 2" key="1">
    <citation type="submission" date="2021-11" db="EMBL/GenBank/DDBJ databases">
        <title>Black yeast isolated from Biological Soil Crust.</title>
        <authorList>
            <person name="Kurbessoian T."/>
        </authorList>
    </citation>
    <scope>NUCLEOTIDE SEQUENCE [LARGE SCALE GENOMIC DNA]</scope>
    <source>
        <strain evidence="1 2">CCFEE 5522</strain>
    </source>
</reference>